<gene>
    <name evidence="8" type="ORF">EZ444_20065</name>
</gene>
<keyword evidence="2" id="KW-1003">Cell membrane</keyword>
<evidence type="ECO:0000256" key="2">
    <source>
        <dbReference type="ARBA" id="ARBA00022475"/>
    </source>
</evidence>
<dbReference type="RefSeq" id="WP_131610940.1">
    <property type="nucleotide sequence ID" value="NZ_SJSM01000016.1"/>
</dbReference>
<dbReference type="Proteomes" id="UP000291117">
    <property type="component" value="Unassembled WGS sequence"/>
</dbReference>
<comment type="caution">
    <text evidence="8">The sequence shown here is derived from an EMBL/GenBank/DDBJ whole genome shotgun (WGS) entry which is preliminary data.</text>
</comment>
<dbReference type="OrthoDB" id="773171at2"/>
<keyword evidence="9" id="KW-1185">Reference proteome</keyword>
<comment type="subcellular location">
    <subcellularLocation>
        <location evidence="1">Cell membrane</location>
        <topology evidence="1">Multi-pass membrane protein</topology>
    </subcellularLocation>
</comment>
<dbReference type="Pfam" id="PF13396">
    <property type="entry name" value="PLDc_N"/>
    <property type="match status" value="1"/>
</dbReference>
<keyword evidence="5 6" id="KW-0472">Membrane</keyword>
<keyword evidence="3 6" id="KW-0812">Transmembrane</keyword>
<evidence type="ECO:0000256" key="5">
    <source>
        <dbReference type="ARBA" id="ARBA00023136"/>
    </source>
</evidence>
<name>A0A4R0MVX2_9SPHI</name>
<evidence type="ECO:0000256" key="3">
    <source>
        <dbReference type="ARBA" id="ARBA00022692"/>
    </source>
</evidence>
<evidence type="ECO:0000256" key="1">
    <source>
        <dbReference type="ARBA" id="ARBA00004651"/>
    </source>
</evidence>
<dbReference type="EMBL" id="SJSM01000016">
    <property type="protein sequence ID" value="TCC91013.1"/>
    <property type="molecule type" value="Genomic_DNA"/>
</dbReference>
<dbReference type="AlphaFoldDB" id="A0A4R0MVX2"/>
<protein>
    <recommendedName>
        <fullName evidence="7">Cardiolipin synthase N-terminal domain-containing protein</fullName>
    </recommendedName>
</protein>
<reference evidence="8 9" key="1">
    <citation type="submission" date="2019-02" db="EMBL/GenBank/DDBJ databases">
        <title>Pedobacter sp. RP-3-8 sp. nov., isolated from Arctic soil.</title>
        <authorList>
            <person name="Dahal R.H."/>
        </authorList>
    </citation>
    <scope>NUCLEOTIDE SEQUENCE [LARGE SCALE GENOMIC DNA]</scope>
    <source>
        <strain evidence="8 9">RP-3-8</strain>
    </source>
</reference>
<feature type="domain" description="Cardiolipin synthase N-terminal" evidence="7">
    <location>
        <begin position="15"/>
        <end position="51"/>
    </location>
</feature>
<feature type="transmembrane region" description="Helical" evidence="6">
    <location>
        <begin position="33"/>
        <end position="51"/>
    </location>
</feature>
<evidence type="ECO:0000313" key="9">
    <source>
        <dbReference type="Proteomes" id="UP000291117"/>
    </source>
</evidence>
<keyword evidence="4 6" id="KW-1133">Transmembrane helix</keyword>
<evidence type="ECO:0000256" key="6">
    <source>
        <dbReference type="SAM" id="Phobius"/>
    </source>
</evidence>
<accession>A0A4R0MVX2</accession>
<organism evidence="8 9">
    <name type="scientific">Pedobacter hiemivivus</name>
    <dbReference type="NCBI Taxonomy" id="2530454"/>
    <lineage>
        <taxon>Bacteria</taxon>
        <taxon>Pseudomonadati</taxon>
        <taxon>Bacteroidota</taxon>
        <taxon>Sphingobacteriia</taxon>
        <taxon>Sphingobacteriales</taxon>
        <taxon>Sphingobacteriaceae</taxon>
        <taxon>Pedobacter</taxon>
    </lineage>
</organism>
<evidence type="ECO:0000256" key="4">
    <source>
        <dbReference type="ARBA" id="ARBA00022989"/>
    </source>
</evidence>
<dbReference type="InterPro" id="IPR027379">
    <property type="entry name" value="CLS_N"/>
</dbReference>
<dbReference type="GO" id="GO:0005886">
    <property type="term" value="C:plasma membrane"/>
    <property type="evidence" value="ECO:0007669"/>
    <property type="project" value="UniProtKB-SubCell"/>
</dbReference>
<evidence type="ECO:0000313" key="8">
    <source>
        <dbReference type="EMBL" id="TCC91013.1"/>
    </source>
</evidence>
<sequence>MWYIIFFVLWISYMVYGIAHIVKNKSLNRAEKIIWGVIAICLPVLGVAIYLKTIFVDRH</sequence>
<proteinExistence type="predicted"/>
<evidence type="ECO:0000259" key="7">
    <source>
        <dbReference type="Pfam" id="PF13396"/>
    </source>
</evidence>